<dbReference type="EMBL" id="CP018335">
    <property type="protein sequence ID" value="APM37952.1"/>
    <property type="molecule type" value="Genomic_DNA"/>
</dbReference>
<sequence>MDSGHRRYIEEHLLKALNYNRPKFQKMWDLILSNQVEGIIIAYKDRFARFGYDFFETMCKRFNMEIVIMNKAEEKTYAFLIYTKYKKFLLIP</sequence>
<dbReference type="InterPro" id="IPR036162">
    <property type="entry name" value="Resolvase-like_N_sf"/>
</dbReference>
<protein>
    <recommendedName>
        <fullName evidence="1">Resolvase/invertase-type recombinase catalytic domain-containing protein</fullName>
    </recommendedName>
</protein>
<dbReference type="Pfam" id="PF00239">
    <property type="entry name" value="Resolvase"/>
    <property type="match status" value="1"/>
</dbReference>
<evidence type="ECO:0000313" key="3">
    <source>
        <dbReference type="Proteomes" id="UP000184604"/>
    </source>
</evidence>
<dbReference type="GO" id="GO:0003677">
    <property type="term" value="F:DNA binding"/>
    <property type="evidence" value="ECO:0007669"/>
    <property type="project" value="InterPro"/>
</dbReference>
<feature type="domain" description="Resolvase/invertase-type recombinase catalytic" evidence="1">
    <location>
        <begin position="9"/>
        <end position="73"/>
    </location>
</feature>
<proteinExistence type="predicted"/>
<dbReference type="InterPro" id="IPR006119">
    <property type="entry name" value="Resolv_N"/>
</dbReference>
<dbReference type="Gene3D" id="3.40.50.1390">
    <property type="entry name" value="Resolvase, N-terminal catalytic domain"/>
    <property type="match status" value="1"/>
</dbReference>
<evidence type="ECO:0000259" key="1">
    <source>
        <dbReference type="Pfam" id="PF00239"/>
    </source>
</evidence>
<dbReference type="Proteomes" id="UP000184604">
    <property type="component" value="Chromosome"/>
</dbReference>
<gene>
    <name evidence="2" type="ORF">BS101_03985</name>
</gene>
<dbReference type="SUPFAM" id="SSF53041">
    <property type="entry name" value="Resolvase-like"/>
    <property type="match status" value="1"/>
</dbReference>
<name>A0A1L5F4S4_CLOKL</name>
<evidence type="ECO:0000313" key="2">
    <source>
        <dbReference type="EMBL" id="APM37952.1"/>
    </source>
</evidence>
<dbReference type="RefSeq" id="WP_073537648.1">
    <property type="nucleotide sequence ID" value="NZ_CP018335.1"/>
</dbReference>
<reference evidence="2 3" key="1">
    <citation type="submission" date="2016-12" db="EMBL/GenBank/DDBJ databases">
        <title>Complete genome sequence of Clostridium kluyveri JZZ isolated from the pit mud of a Chinese flavor liquor-making factory.</title>
        <authorList>
            <person name="Wang Y."/>
        </authorList>
    </citation>
    <scope>NUCLEOTIDE SEQUENCE [LARGE SCALE GENOMIC DNA]</scope>
    <source>
        <strain evidence="2 3">JZZ</strain>
    </source>
</reference>
<dbReference type="GO" id="GO:0000150">
    <property type="term" value="F:DNA strand exchange activity"/>
    <property type="evidence" value="ECO:0007669"/>
    <property type="project" value="InterPro"/>
</dbReference>
<accession>A0A1L5F4S4</accession>
<dbReference type="AlphaFoldDB" id="A0A1L5F4S4"/>
<organism evidence="2 3">
    <name type="scientific">Clostridium kluyveri</name>
    <dbReference type="NCBI Taxonomy" id="1534"/>
    <lineage>
        <taxon>Bacteria</taxon>
        <taxon>Bacillati</taxon>
        <taxon>Bacillota</taxon>
        <taxon>Clostridia</taxon>
        <taxon>Eubacteriales</taxon>
        <taxon>Clostridiaceae</taxon>
        <taxon>Clostridium</taxon>
    </lineage>
</organism>